<reference evidence="9" key="1">
    <citation type="submission" date="2024-04" db="EMBL/GenBank/DDBJ databases">
        <title>Salinicola lusitanus LLJ914,a marine bacterium isolated from the Okinawa Trough.</title>
        <authorList>
            <person name="Li J."/>
        </authorList>
    </citation>
    <scope>NUCLEOTIDE SEQUENCE [LARGE SCALE GENOMIC DNA]</scope>
</reference>
<dbReference type="SUPFAM" id="SSF53300">
    <property type="entry name" value="vWA-like"/>
    <property type="match status" value="2"/>
</dbReference>
<dbReference type="InterPro" id="IPR050525">
    <property type="entry name" value="ECM_Assembly_Org"/>
</dbReference>
<evidence type="ECO:0000313" key="8">
    <source>
        <dbReference type="EMBL" id="KAK7878365.1"/>
    </source>
</evidence>
<dbReference type="GO" id="GO:0005581">
    <property type="term" value="C:collagen trimer"/>
    <property type="evidence" value="ECO:0007669"/>
    <property type="project" value="UniProtKB-KW"/>
</dbReference>
<sequence>FSTGFPCEGSARPGTITGLFWSESFRETNPCRAPSTPGAALQFVVTEFFTNVSRPQVLVLVTSGSSSLSEVLSASQELRRRRVRSYAVAEHPQQENRVQAGDNTGTQSCGQSSLESLCSKSRREVKQNQKEDPKQEKWAQASESNTGRTQSCGSSSPESLCSGSVLGHRSERSPTSCSRKDKHPVAWLPRCMKTVRVESRCGAGVNQGYAGWLDGAKNRAEGLAYERSRRRFRGADRSELRMISSHPSHVFYVPSSESLQTIRDPLLTALCSSSDSGCNSTSQADLVFLVDGSWSIGRINFKIIRSFISGVISGFDVGPERVQIGLVQFSGDPRLEWNLNSHLNKTSVMQAVDNLPYKGGNTLTGLALNFLLENSFCPNVGLRPNSQRIAVLINDGGSLDHVQVHAQNMRDSGIELVKSAEEEELRSIASDPDHSHMFMVKDFMFLQDIQNDLITNLCHSVNGLGLGRPGASGPTGEKKLRVFP</sequence>
<keyword evidence="5" id="KW-0325">Glycoprotein</keyword>
<feature type="domain" description="VWFA" evidence="7">
    <location>
        <begin position="285"/>
        <end position="453"/>
    </location>
</feature>
<dbReference type="PRINTS" id="PR00453">
    <property type="entry name" value="VWFADOMAIN"/>
</dbReference>
<name>A0AAW0MGL4_9GOBI</name>
<evidence type="ECO:0000256" key="6">
    <source>
        <dbReference type="SAM" id="MobiDB-lite"/>
    </source>
</evidence>
<gene>
    <name evidence="8" type="ORF">WMY93_034354</name>
</gene>
<dbReference type="Gene3D" id="3.40.50.410">
    <property type="entry name" value="von Willebrand factor, type A domain"/>
    <property type="match status" value="2"/>
</dbReference>
<keyword evidence="9" id="KW-1185">Reference proteome</keyword>
<evidence type="ECO:0000256" key="3">
    <source>
        <dbReference type="ARBA" id="ARBA00022737"/>
    </source>
</evidence>
<evidence type="ECO:0000256" key="1">
    <source>
        <dbReference type="ARBA" id="ARBA00004239"/>
    </source>
</evidence>
<dbReference type="AlphaFoldDB" id="A0AAW0MGL4"/>
<evidence type="ECO:0000256" key="4">
    <source>
        <dbReference type="ARBA" id="ARBA00023119"/>
    </source>
</evidence>
<dbReference type="Proteomes" id="UP001460270">
    <property type="component" value="Unassembled WGS sequence"/>
</dbReference>
<feature type="non-terminal residue" evidence="8">
    <location>
        <position position="1"/>
    </location>
</feature>
<evidence type="ECO:0000256" key="2">
    <source>
        <dbReference type="ARBA" id="ARBA00022525"/>
    </source>
</evidence>
<feature type="compositionally biased region" description="Basic and acidic residues" evidence="6">
    <location>
        <begin position="121"/>
        <end position="137"/>
    </location>
</feature>
<accession>A0AAW0MGL4</accession>
<evidence type="ECO:0000313" key="9">
    <source>
        <dbReference type="Proteomes" id="UP001460270"/>
    </source>
</evidence>
<evidence type="ECO:0000259" key="7">
    <source>
        <dbReference type="PROSITE" id="PS50234"/>
    </source>
</evidence>
<dbReference type="SMART" id="SM00327">
    <property type="entry name" value="VWA"/>
    <property type="match status" value="1"/>
</dbReference>
<dbReference type="PROSITE" id="PS50234">
    <property type="entry name" value="VWFA"/>
    <property type="match status" value="1"/>
</dbReference>
<keyword evidence="3" id="KW-0677">Repeat</keyword>
<dbReference type="Pfam" id="PF00092">
    <property type="entry name" value="VWA"/>
    <property type="match status" value="2"/>
</dbReference>
<organism evidence="8 9">
    <name type="scientific">Mugilogobius chulae</name>
    <name type="common">yellowstripe goby</name>
    <dbReference type="NCBI Taxonomy" id="88201"/>
    <lineage>
        <taxon>Eukaryota</taxon>
        <taxon>Metazoa</taxon>
        <taxon>Chordata</taxon>
        <taxon>Craniata</taxon>
        <taxon>Vertebrata</taxon>
        <taxon>Euteleostomi</taxon>
        <taxon>Actinopterygii</taxon>
        <taxon>Neopterygii</taxon>
        <taxon>Teleostei</taxon>
        <taxon>Neoteleostei</taxon>
        <taxon>Acanthomorphata</taxon>
        <taxon>Gobiaria</taxon>
        <taxon>Gobiiformes</taxon>
        <taxon>Gobioidei</taxon>
        <taxon>Gobiidae</taxon>
        <taxon>Gobionellinae</taxon>
        <taxon>Mugilogobius</taxon>
    </lineage>
</organism>
<dbReference type="GO" id="GO:0005576">
    <property type="term" value="C:extracellular region"/>
    <property type="evidence" value="ECO:0007669"/>
    <property type="project" value="UniProtKB-SubCell"/>
</dbReference>
<feature type="compositionally biased region" description="Polar residues" evidence="6">
    <location>
        <begin position="95"/>
        <end position="119"/>
    </location>
</feature>
<comment type="subcellular location">
    <subcellularLocation>
        <location evidence="1">Secreted</location>
        <location evidence="1">Extracellular space</location>
    </subcellularLocation>
</comment>
<dbReference type="PANTHER" id="PTHR24020:SF17">
    <property type="entry name" value="COLLAGEN ALPHA-1(XII) CHAIN"/>
    <property type="match status" value="1"/>
</dbReference>
<dbReference type="EMBL" id="JBBPFD010000535">
    <property type="protein sequence ID" value="KAK7878365.1"/>
    <property type="molecule type" value="Genomic_DNA"/>
</dbReference>
<dbReference type="PANTHER" id="PTHR24020">
    <property type="entry name" value="COLLAGEN ALPHA"/>
    <property type="match status" value="1"/>
</dbReference>
<feature type="region of interest" description="Disordered" evidence="6">
    <location>
        <begin position="83"/>
        <end position="181"/>
    </location>
</feature>
<keyword evidence="4" id="KW-0176">Collagen</keyword>
<feature type="compositionally biased region" description="Low complexity" evidence="6">
    <location>
        <begin position="151"/>
        <end position="164"/>
    </location>
</feature>
<dbReference type="InterPro" id="IPR036465">
    <property type="entry name" value="vWFA_dom_sf"/>
</dbReference>
<evidence type="ECO:0000256" key="5">
    <source>
        <dbReference type="ARBA" id="ARBA00023180"/>
    </source>
</evidence>
<dbReference type="InterPro" id="IPR002035">
    <property type="entry name" value="VWF_A"/>
</dbReference>
<keyword evidence="2" id="KW-0964">Secreted</keyword>
<comment type="caution">
    <text evidence="8">The sequence shown here is derived from an EMBL/GenBank/DDBJ whole genome shotgun (WGS) entry which is preliminary data.</text>
</comment>
<proteinExistence type="predicted"/>
<protein>
    <recommendedName>
        <fullName evidence="7">VWFA domain-containing protein</fullName>
    </recommendedName>
</protein>
<feature type="compositionally biased region" description="Polar residues" evidence="6">
    <location>
        <begin position="141"/>
        <end position="150"/>
    </location>
</feature>
<dbReference type="FunFam" id="3.40.50.410:FF:000001">
    <property type="entry name" value="Collagen, type XII, alpha 1"/>
    <property type="match status" value="1"/>
</dbReference>